<evidence type="ECO:0000256" key="6">
    <source>
        <dbReference type="ARBA" id="ARBA00022640"/>
    </source>
</evidence>
<evidence type="ECO:0000256" key="9">
    <source>
        <dbReference type="ARBA" id="ARBA00022836"/>
    </source>
</evidence>
<keyword evidence="8" id="KW-0479">Metal-binding</keyword>
<evidence type="ECO:0000256" key="7">
    <source>
        <dbReference type="ARBA" id="ARBA00022692"/>
    </source>
</evidence>
<dbReference type="AlphaFoldDB" id="A0A2I6B3N1"/>
<dbReference type="FunFam" id="1.10.3460.10:FF:000012">
    <property type="entry name" value="Fucoxanthin chlorophyll a/c protein, LI818 clade"/>
    <property type="match status" value="1"/>
</dbReference>
<accession>A0A2I6B3N1</accession>
<feature type="binding site" evidence="18">
    <location>
        <position position="198"/>
    </location>
    <ligand>
        <name>chlorophyll a</name>
        <dbReference type="ChEBI" id="CHEBI:58416"/>
        <label>1</label>
    </ligand>
</feature>
<dbReference type="GO" id="GO:0046872">
    <property type="term" value="F:metal ion binding"/>
    <property type="evidence" value="ECO:0007669"/>
    <property type="project" value="UniProtKB-KW"/>
</dbReference>
<keyword evidence="9 19" id="KW-0603">Photosystem I</keyword>
<evidence type="ECO:0000256" key="16">
    <source>
        <dbReference type="ARBA" id="ARBA00023136"/>
    </source>
</evidence>
<comment type="function">
    <text evidence="19">The light-harvesting complex (LHC) functions as a light receptor, it captures and delivers excitation energy to photosystems with which it is closely associated.</text>
</comment>
<evidence type="ECO:0000256" key="2">
    <source>
        <dbReference type="ARBA" id="ARBA00007259"/>
    </source>
</evidence>
<comment type="subcellular location">
    <subcellularLocation>
        <location evidence="1">Plastid</location>
        <location evidence="1">Chloroplast thylakoid membrane</location>
        <topology evidence="1">Multi-pass membrane protein</topology>
    </subcellularLocation>
</comment>
<proteinExistence type="evidence at transcript level"/>
<dbReference type="SUPFAM" id="SSF103511">
    <property type="entry name" value="Chlorophyll a-b binding protein"/>
    <property type="match status" value="1"/>
</dbReference>
<comment type="similarity">
    <text evidence="2 19">Belongs to the light-harvesting chlorophyll a/b-binding (LHC) protein family.</text>
</comment>
<feature type="binding site" evidence="18">
    <location>
        <position position="200"/>
    </location>
    <ligand>
        <name>chlorophyll a</name>
        <dbReference type="ChEBI" id="CHEBI:58416"/>
        <label>1</label>
    </ligand>
</feature>
<feature type="binding site" evidence="18">
    <location>
        <position position="88"/>
    </location>
    <ligand>
        <name>chlorophyll a</name>
        <dbReference type="ChEBI" id="CHEBI:58416"/>
        <label>1</label>
    </ligand>
</feature>
<evidence type="ECO:0000256" key="19">
    <source>
        <dbReference type="RuleBase" id="RU363080"/>
    </source>
</evidence>
<reference evidence="20" key="1">
    <citation type="submission" date="2017-12" db="EMBL/GenBank/DDBJ databases">
        <title>Changeover of the photoprotective mechanisms during stress-induced astaxanthin accumulation in the chlorophyte Haematococcus lacustris (Girod-Chantrans) Rostafinski.</title>
        <authorList>
            <person name="Boussiba S."/>
            <person name="Zarka A."/>
            <person name="Leu S."/>
            <person name="Vallon O."/>
            <person name="Tourasse N."/>
            <person name="Chekanov K."/>
            <person name="Solovchenko A."/>
        </authorList>
    </citation>
    <scope>NUCLEOTIDE SEQUENCE</scope>
    <source>
        <strain evidence="20">SCCAP K-0084</strain>
    </source>
</reference>
<evidence type="ECO:0000256" key="15">
    <source>
        <dbReference type="ARBA" id="ARBA00023078"/>
    </source>
</evidence>
<name>A0A2I6B3N1_HAELA</name>
<keyword evidence="3 18" id="KW-0148">Chlorophyll</keyword>
<dbReference type="EMBL" id="MG731565">
    <property type="protein sequence ID" value="AUI41106.1"/>
    <property type="molecule type" value="mRNA"/>
</dbReference>
<keyword evidence="7" id="KW-0812">Transmembrane</keyword>
<evidence type="ECO:0000256" key="17">
    <source>
        <dbReference type="ARBA" id="ARBA00023276"/>
    </source>
</evidence>
<evidence type="ECO:0000256" key="12">
    <source>
        <dbReference type="ARBA" id="ARBA00022989"/>
    </source>
</evidence>
<feature type="binding site" description="axial binding residue" evidence="18">
    <location>
        <position position="49"/>
    </location>
    <ligand>
        <name>chlorophyll b</name>
        <dbReference type="ChEBI" id="CHEBI:61721"/>
        <label>1</label>
    </ligand>
    <ligandPart>
        <name>Mg</name>
        <dbReference type="ChEBI" id="CHEBI:25107"/>
    </ligandPart>
</feature>
<dbReference type="InterPro" id="IPR022796">
    <property type="entry name" value="Chloroa_b-bind"/>
</dbReference>
<feature type="binding site" evidence="18">
    <location>
        <position position="195"/>
    </location>
    <ligand>
        <name>chlorophyll a</name>
        <dbReference type="ChEBI" id="CHEBI:58416"/>
        <label>1</label>
    </ligand>
</feature>
<dbReference type="GO" id="GO:0009523">
    <property type="term" value="C:photosystem II"/>
    <property type="evidence" value="ECO:0007669"/>
    <property type="project" value="UniProtKB-KW"/>
</dbReference>
<protein>
    <recommendedName>
        <fullName evidence="19">Chlorophyll a-b binding protein, chloroplastic</fullName>
    </recommendedName>
</protein>
<feature type="binding site" evidence="18">
    <location>
        <position position="212"/>
    </location>
    <ligand>
        <name>chlorophyll a</name>
        <dbReference type="ChEBI" id="CHEBI:58416"/>
        <label>1</label>
    </ligand>
</feature>
<feature type="binding site" description="axial binding residue" evidence="18">
    <location>
        <position position="90"/>
    </location>
    <ligand>
        <name>chlorophyll b</name>
        <dbReference type="ChEBI" id="CHEBI:61721"/>
        <label>1</label>
    </ligand>
    <ligandPart>
        <name>Mg</name>
        <dbReference type="ChEBI" id="CHEBI:25107"/>
    </ligandPart>
</feature>
<keyword evidence="17 19" id="KW-0604">Photosystem II</keyword>
<keyword evidence="6 19" id="KW-0934">Plastid</keyword>
<evidence type="ECO:0000256" key="13">
    <source>
        <dbReference type="ARBA" id="ARBA00022991"/>
    </source>
</evidence>
<dbReference type="GO" id="GO:0080183">
    <property type="term" value="P:response to photooxidative stress"/>
    <property type="evidence" value="ECO:0007669"/>
    <property type="project" value="UniProtKB-ARBA"/>
</dbReference>
<dbReference type="PANTHER" id="PTHR21649">
    <property type="entry name" value="CHLOROPHYLL A/B BINDING PROTEIN"/>
    <property type="match status" value="1"/>
</dbReference>
<evidence type="ECO:0000256" key="3">
    <source>
        <dbReference type="ARBA" id="ARBA00022494"/>
    </source>
</evidence>
<dbReference type="Gene3D" id="1.10.3460.10">
    <property type="entry name" value="Chlorophyll a/b binding protein domain"/>
    <property type="match status" value="1"/>
</dbReference>
<dbReference type="GO" id="GO:0009522">
    <property type="term" value="C:photosystem I"/>
    <property type="evidence" value="ECO:0007669"/>
    <property type="project" value="UniProtKB-KW"/>
</dbReference>
<evidence type="ECO:0000256" key="4">
    <source>
        <dbReference type="ARBA" id="ARBA00022528"/>
    </source>
</evidence>
<dbReference type="GO" id="GO:0009765">
    <property type="term" value="P:photosynthesis, light harvesting"/>
    <property type="evidence" value="ECO:0007669"/>
    <property type="project" value="InterPro"/>
</dbReference>
<keyword evidence="14" id="KW-0346">Stress response</keyword>
<dbReference type="Pfam" id="PF00504">
    <property type="entry name" value="Chloroa_b-bind"/>
    <property type="match status" value="1"/>
</dbReference>
<feature type="binding site" evidence="18">
    <location>
        <position position="194"/>
    </location>
    <ligand>
        <name>chlorophyll a</name>
        <dbReference type="ChEBI" id="CHEBI:58416"/>
        <label>1</label>
    </ligand>
</feature>
<evidence type="ECO:0000256" key="1">
    <source>
        <dbReference type="ARBA" id="ARBA00004454"/>
    </source>
</evidence>
<keyword evidence="16" id="KW-0472">Membrane</keyword>
<organism evidence="20">
    <name type="scientific">Haematococcus lacustris</name>
    <name type="common">Green alga</name>
    <name type="synonym">Haematococcus pluvialis</name>
    <dbReference type="NCBI Taxonomy" id="44745"/>
    <lineage>
        <taxon>Eukaryota</taxon>
        <taxon>Viridiplantae</taxon>
        <taxon>Chlorophyta</taxon>
        <taxon>core chlorophytes</taxon>
        <taxon>Chlorophyceae</taxon>
        <taxon>CS clade</taxon>
        <taxon>Chlamydomonadales</taxon>
        <taxon>Haematococcaceae</taxon>
        <taxon>Haematococcus</taxon>
    </lineage>
</organism>
<gene>
    <name evidence="20" type="primary">LhcsR</name>
</gene>
<evidence type="ECO:0000256" key="11">
    <source>
        <dbReference type="ARBA" id="ARBA00022946"/>
    </source>
</evidence>
<keyword evidence="10" id="KW-0460">Magnesium</keyword>
<evidence type="ECO:0000256" key="5">
    <source>
        <dbReference type="ARBA" id="ARBA00022531"/>
    </source>
</evidence>
<dbReference type="GO" id="GO:0009535">
    <property type="term" value="C:chloroplast thylakoid membrane"/>
    <property type="evidence" value="ECO:0007669"/>
    <property type="project" value="UniProtKB-SubCell"/>
</dbReference>
<evidence type="ECO:0000256" key="10">
    <source>
        <dbReference type="ARBA" id="ARBA00022842"/>
    </source>
</evidence>
<dbReference type="InterPro" id="IPR001344">
    <property type="entry name" value="Chloro_AB-bd_pln"/>
</dbReference>
<dbReference type="GO" id="GO:0009644">
    <property type="term" value="P:response to high light intensity"/>
    <property type="evidence" value="ECO:0007669"/>
    <property type="project" value="UniProtKB-ARBA"/>
</dbReference>
<evidence type="ECO:0000256" key="14">
    <source>
        <dbReference type="ARBA" id="ARBA00023016"/>
    </source>
</evidence>
<keyword evidence="12" id="KW-1133">Transmembrane helix</keyword>
<keyword evidence="13 19" id="KW-0157">Chromophore</keyword>
<keyword evidence="11" id="KW-0809">Transit peptide</keyword>
<keyword evidence="5 19" id="KW-0602">Photosynthesis</keyword>
<evidence type="ECO:0000256" key="8">
    <source>
        <dbReference type="ARBA" id="ARBA00022723"/>
    </source>
</evidence>
<keyword evidence="15 19" id="KW-0793">Thylakoid</keyword>
<feature type="binding site" evidence="18">
    <location>
        <position position="70"/>
    </location>
    <ligand>
        <name>chlorophyll a</name>
        <dbReference type="ChEBI" id="CHEBI:58416"/>
        <label>1</label>
    </ligand>
</feature>
<sequence length="259" mass="28456">MASMMLRSTCLSRPQIATGRKIPTCALPTDLAVSEVATGKSVEVDRLTYLRSLPGITAPFNDVFDPAGLSNTASIQDIRRWREAEITHGRVAMLAAVGFIVGEQLEDSALFYNFDGQITGPAINHFQQVKQGFWEPLLVAIGLCESYRVSLGWSTPTGNKFNTLKDDYVMGDLGFDPLGLAPTEPEALKDMKTKELNNGRLAMIAIAGFVLQEVAEPGVEIFEHLFYDIEKEVVLELDDIERDLGLPETPIPVLRTRGA</sequence>
<evidence type="ECO:0000313" key="20">
    <source>
        <dbReference type="EMBL" id="AUI41106.1"/>
    </source>
</evidence>
<evidence type="ECO:0000256" key="18">
    <source>
        <dbReference type="PIRSR" id="PIRSR601344-1"/>
    </source>
</evidence>
<feature type="binding site" evidence="18">
    <location>
        <position position="85"/>
    </location>
    <ligand>
        <name>chlorophyll a</name>
        <dbReference type="ChEBI" id="CHEBI:58416"/>
        <label>1</label>
    </ligand>
</feature>
<dbReference type="GO" id="GO:0016168">
    <property type="term" value="F:chlorophyll binding"/>
    <property type="evidence" value="ECO:0007669"/>
    <property type="project" value="UniProtKB-KW"/>
</dbReference>
<dbReference type="GO" id="GO:0010196">
    <property type="term" value="P:nonphotochemical quenching"/>
    <property type="evidence" value="ECO:0007669"/>
    <property type="project" value="UniProtKB-ARBA"/>
</dbReference>
<keyword evidence="4 19" id="KW-0150">Chloroplast</keyword>